<reference evidence="2" key="1">
    <citation type="submission" date="2015-10" db="EMBL/GenBank/DDBJ databases">
        <authorList>
            <person name="Regsiter A."/>
            <person name="william w."/>
        </authorList>
    </citation>
    <scope>NUCLEOTIDE SEQUENCE</scope>
    <source>
        <strain evidence="2">Montdore</strain>
    </source>
</reference>
<dbReference type="EMBL" id="LN891016">
    <property type="protein sequence ID" value="CUS11608.1"/>
    <property type="molecule type" value="Genomic_DNA"/>
</dbReference>
<dbReference type="AlphaFoldDB" id="A0A292PYA8"/>
<organism evidence="2 3">
    <name type="scientific">Tuber aestivum</name>
    <name type="common">summer truffle</name>
    <dbReference type="NCBI Taxonomy" id="59557"/>
    <lineage>
        <taxon>Eukaryota</taxon>
        <taxon>Fungi</taxon>
        <taxon>Dikarya</taxon>
        <taxon>Ascomycota</taxon>
        <taxon>Pezizomycotina</taxon>
        <taxon>Pezizomycetes</taxon>
        <taxon>Pezizales</taxon>
        <taxon>Tuberaceae</taxon>
        <taxon>Tuber</taxon>
    </lineage>
</organism>
<evidence type="ECO:0000313" key="2">
    <source>
        <dbReference type="EMBL" id="CUS11608.1"/>
    </source>
</evidence>
<keyword evidence="3" id="KW-1185">Reference proteome</keyword>
<gene>
    <name evidence="2" type="ORF">GSTUAT00004300001</name>
</gene>
<evidence type="ECO:0000256" key="1">
    <source>
        <dbReference type="SAM" id="MobiDB-lite"/>
    </source>
</evidence>
<name>A0A292PYA8_9PEZI</name>
<feature type="region of interest" description="Disordered" evidence="1">
    <location>
        <begin position="1"/>
        <end position="45"/>
    </location>
</feature>
<dbReference type="Proteomes" id="UP001412239">
    <property type="component" value="Unassembled WGS sequence"/>
</dbReference>
<evidence type="ECO:0008006" key="4">
    <source>
        <dbReference type="Google" id="ProtNLM"/>
    </source>
</evidence>
<evidence type="ECO:0000313" key="3">
    <source>
        <dbReference type="Proteomes" id="UP001412239"/>
    </source>
</evidence>
<accession>A0A292PYA8</accession>
<sequence length="123" mass="13257">MASTVTEARSPLHCEPTPLLGNGNDPNLESQPHLENDHTDTPRLPAIGMRLTTSHKSSLLQNFCIVLLAAWVGVAADTTVIATPLAPISTPFSSFNSITWIATGHFTLNATLKPFFGKLTDIY</sequence>
<feature type="compositionally biased region" description="Basic and acidic residues" evidence="1">
    <location>
        <begin position="32"/>
        <end position="41"/>
    </location>
</feature>
<proteinExistence type="predicted"/>
<protein>
    <recommendedName>
        <fullName evidence="4">Major facilitator superfamily (MFS) profile domain-containing protein</fullName>
    </recommendedName>
</protein>